<evidence type="ECO:0000256" key="2">
    <source>
        <dbReference type="SAM" id="Phobius"/>
    </source>
</evidence>
<evidence type="ECO:0008006" key="5">
    <source>
        <dbReference type="Google" id="ProtNLM"/>
    </source>
</evidence>
<organism evidence="3 4">
    <name type="scientific">Vibrio phage VBP47</name>
    <dbReference type="NCBI Taxonomy" id="754073"/>
    <lineage>
        <taxon>Viruses</taxon>
        <taxon>Duplodnaviria</taxon>
        <taxon>Heunggongvirae</taxon>
        <taxon>Uroviricota</taxon>
        <taxon>Caudoviricetes</taxon>
        <taxon>Schitoviridae</taxon>
        <taxon>Fuhrmanvirinae</taxon>
        <taxon>Stoningtonvirus</taxon>
        <taxon>Stoningtonvirus VBP47</taxon>
    </lineage>
</organism>
<dbReference type="OrthoDB" id="390at10239"/>
<dbReference type="EMBL" id="HQ634194">
    <property type="protein sequence ID" value="AGH57072.1"/>
    <property type="molecule type" value="Genomic_DNA"/>
</dbReference>
<dbReference type="KEGG" id="vg:15010675"/>
<proteinExistence type="predicted"/>
<name>M4SL50_9CAUD</name>
<dbReference type="GeneID" id="15010675"/>
<dbReference type="Proteomes" id="UP000204031">
    <property type="component" value="Segment"/>
</dbReference>
<feature type="transmembrane region" description="Helical" evidence="2">
    <location>
        <begin position="472"/>
        <end position="493"/>
    </location>
</feature>
<keyword evidence="4" id="KW-1185">Reference proteome</keyword>
<evidence type="ECO:0000313" key="3">
    <source>
        <dbReference type="EMBL" id="AGH57072.1"/>
    </source>
</evidence>
<accession>M4SL50</accession>
<sequence>MGKYQTTVASSATSLYELDGEAGANLIAGLAFGHKHPHIPEILTSMYEGLAVRIHQAYKYGRDTYTHGLPNGFKELIGDPPVADIEDAISAELGYPVQVHYASLSEADDEYMAEKYAWENWGWKYGDQFMYDPPLAPEKGSNVTIHSTVFNPYNNLIVTLKIGETGTVGNPIPVLRDVLVKKEDLNPVPDQSKLYYHVRYTPVGATTPNHAYWVYEVGSGNPILDQITYEDLESPFLPIIPLRENNKNLGPESADGEFIKDQDGNFIRPDTDLYRTSRRLCKFLDTDFDDLTCQITGNPDIKDVDHAYLIFGIDIRTESRDGQAYLFDYFEDLSVKASGNQSIVIQDANFKVRLTYNDNVRSFVTGELGQPYEFIYSGDNLTMRRDEGDGTYTQLVITNLVHTNYVYRSHAVKTSLSDSADSENFNFIVPLSYDIFNNHKGLLGRQNLIKEAFKIVFNSYERRKLKWYERGIFKAILLVIAIVVTVYTAGTAASGISAAYAAGGISAAISAAATMIFTAIAIGTAVKWFASQLPPELGIVVALVLTAISLSSTTGTTDFALADSETLLGMTGSIFEGIQQGIQDDIEALMDEMNKFMEEAQAAQDELDELWNELDVSQDWFDQLVAEATQPIIIETPTEFYTRTIHAGNIGTATLSQIENYVDKALELPELTQI</sequence>
<reference evidence="3 4" key="1">
    <citation type="submission" date="2010-11" db="EMBL/GenBank/DDBJ databases">
        <title>The Genome Sequence of Vibrio phage VBP47.</title>
        <authorList>
            <consortium name="The Broad Institute Genome Sequencing Platform"/>
            <person name="Henn M.R."/>
            <person name="Wharam S."/>
            <person name="Gilg I."/>
            <person name="Martinez Martinez J."/>
            <person name="Wilson W."/>
            <person name="Levin J."/>
            <person name="Malboeuf C."/>
            <person name="Casali M."/>
            <person name="Russ C."/>
            <person name="Lennon N."/>
            <person name="Chapman S.B."/>
            <person name="Erlich R."/>
            <person name="Young S.K."/>
            <person name="Yandava C."/>
            <person name="Zeng Q."/>
            <person name="Fitzgerald M.F."/>
            <person name="Alvarado L."/>
            <person name="Anderson S."/>
            <person name="Berlin A."/>
            <person name="Chen Z."/>
            <person name="Freedman E."/>
            <person name="Gellesch M."/>
            <person name="Goldberg J."/>
            <person name="Green L."/>
            <person name="Griggs A."/>
            <person name="Gujja S."/>
            <person name="Heilman E."/>
            <person name="Heiman D."/>
            <person name="Hollinger A."/>
            <person name="Howarth C."/>
            <person name="Larson L."/>
            <person name="Mehta T."/>
            <person name="Neiman D."/>
            <person name="Pearson M."/>
            <person name="Roberts A."/>
            <person name="Ryan E."/>
            <person name="Saif S."/>
            <person name="Shea T."/>
            <person name="Shenoy N."/>
            <person name="Sisk P."/>
            <person name="Stolte C."/>
            <person name="Sykes S."/>
            <person name="White J."/>
            <person name="Haas B."/>
            <person name="Nusbaum C."/>
            <person name="Birren B."/>
        </authorList>
    </citation>
    <scope>NUCLEOTIDE SEQUENCE [LARGE SCALE GENOMIC DNA]</scope>
    <source>
        <strain evidence="3 4">VBP47</strain>
    </source>
</reference>
<evidence type="ECO:0000313" key="4">
    <source>
        <dbReference type="Proteomes" id="UP000204031"/>
    </source>
</evidence>
<feature type="transmembrane region" description="Helical" evidence="2">
    <location>
        <begin position="499"/>
        <end position="525"/>
    </location>
</feature>
<dbReference type="RefSeq" id="YP_007674143.1">
    <property type="nucleotide sequence ID" value="NC_020848.1"/>
</dbReference>
<evidence type="ECO:0000256" key="1">
    <source>
        <dbReference type="SAM" id="Coils"/>
    </source>
</evidence>
<keyword evidence="1" id="KW-0175">Coiled coil</keyword>
<protein>
    <recommendedName>
        <fullName evidence="5">TMhelix containing protein</fullName>
    </recommendedName>
</protein>
<keyword evidence="2" id="KW-1133">Transmembrane helix</keyword>
<keyword evidence="2" id="KW-0812">Transmembrane</keyword>
<feature type="coiled-coil region" evidence="1">
    <location>
        <begin position="579"/>
        <end position="613"/>
    </location>
</feature>
<keyword evidence="2" id="KW-0472">Membrane</keyword>
<feature type="transmembrane region" description="Helical" evidence="2">
    <location>
        <begin position="537"/>
        <end position="555"/>
    </location>
</feature>
<gene>
    <name evidence="3" type="ORF">VPNG_00048</name>
</gene>